<reference evidence="2 3" key="1">
    <citation type="submission" date="2021-06" db="EMBL/GenBank/DDBJ databases">
        <title>Caerostris extrusa draft genome.</title>
        <authorList>
            <person name="Kono N."/>
            <person name="Arakawa K."/>
        </authorList>
    </citation>
    <scope>NUCLEOTIDE SEQUENCE [LARGE SCALE GENOMIC DNA]</scope>
</reference>
<accession>A0AAV4U5L8</accession>
<dbReference type="AlphaFoldDB" id="A0AAV4U5L8"/>
<evidence type="ECO:0000313" key="2">
    <source>
        <dbReference type="EMBL" id="GIY53042.1"/>
    </source>
</evidence>
<comment type="caution">
    <text evidence="2">The sequence shown here is derived from an EMBL/GenBank/DDBJ whole genome shotgun (WGS) entry which is preliminary data.</text>
</comment>
<proteinExistence type="predicted"/>
<keyword evidence="1" id="KW-1133">Transmembrane helix</keyword>
<organism evidence="2 3">
    <name type="scientific">Caerostris extrusa</name>
    <name type="common">Bark spider</name>
    <name type="synonym">Caerostris bankana</name>
    <dbReference type="NCBI Taxonomy" id="172846"/>
    <lineage>
        <taxon>Eukaryota</taxon>
        <taxon>Metazoa</taxon>
        <taxon>Ecdysozoa</taxon>
        <taxon>Arthropoda</taxon>
        <taxon>Chelicerata</taxon>
        <taxon>Arachnida</taxon>
        <taxon>Araneae</taxon>
        <taxon>Araneomorphae</taxon>
        <taxon>Entelegynae</taxon>
        <taxon>Araneoidea</taxon>
        <taxon>Araneidae</taxon>
        <taxon>Caerostris</taxon>
    </lineage>
</organism>
<keyword evidence="1" id="KW-0812">Transmembrane</keyword>
<evidence type="ECO:0000256" key="1">
    <source>
        <dbReference type="SAM" id="Phobius"/>
    </source>
</evidence>
<sequence>MQKTGRPRSTRANTLEEDALYTVDQNPSSGAVKDSFPKTIPTNVLFNTKRDDTVFTFKESTRCRREAIRDRSSIRRGFLCQNDFFIFLQELLLGLLIIKEFHSKMRVNPQGNLNYQRRYFEELHAVSYQNPHSKISKGRILEITKTAHSLNTNIIRKRLNIIADMGTVLKKLGCEKFLDRGGVGGEYRFRRRVSARLHAKEVASMKGMKGDNKQADASIISILFFLHFPFGFRSQPTQTRQTIFHYFCLTFRGSFAIWIDIFYPLF</sequence>
<name>A0AAV4U5L8_CAEEX</name>
<dbReference type="EMBL" id="BPLR01012318">
    <property type="protein sequence ID" value="GIY53042.1"/>
    <property type="molecule type" value="Genomic_DNA"/>
</dbReference>
<protein>
    <submittedName>
        <fullName evidence="2">Uncharacterized protein</fullName>
    </submittedName>
</protein>
<feature type="transmembrane region" description="Helical" evidence="1">
    <location>
        <begin position="244"/>
        <end position="263"/>
    </location>
</feature>
<evidence type="ECO:0000313" key="3">
    <source>
        <dbReference type="Proteomes" id="UP001054945"/>
    </source>
</evidence>
<keyword evidence="3" id="KW-1185">Reference proteome</keyword>
<keyword evidence="1" id="KW-0472">Membrane</keyword>
<gene>
    <name evidence="2" type="ORF">CEXT_77751</name>
</gene>
<dbReference type="Proteomes" id="UP001054945">
    <property type="component" value="Unassembled WGS sequence"/>
</dbReference>